<dbReference type="AlphaFoldDB" id="A0A1Z5KNP1"/>
<protein>
    <submittedName>
        <fullName evidence="10">Mitochondrial inner membrane protease subunit 1</fullName>
    </submittedName>
</protein>
<evidence type="ECO:0000313" key="11">
    <source>
        <dbReference type="Proteomes" id="UP000198406"/>
    </source>
</evidence>
<name>A0A1Z5KNP1_FISSO</name>
<feature type="compositionally biased region" description="Polar residues" evidence="8">
    <location>
        <begin position="10"/>
        <end position="20"/>
    </location>
</feature>
<keyword evidence="11" id="KW-1185">Reference proteome</keyword>
<dbReference type="InParanoid" id="A0A1Z5KNP1"/>
<dbReference type="Proteomes" id="UP000198406">
    <property type="component" value="Unassembled WGS sequence"/>
</dbReference>
<keyword evidence="10" id="KW-0645">Protease</keyword>
<dbReference type="GO" id="GO:0042720">
    <property type="term" value="C:mitochondrial inner membrane peptidase complex"/>
    <property type="evidence" value="ECO:0007669"/>
    <property type="project" value="TreeGrafter"/>
</dbReference>
<dbReference type="InterPro" id="IPR019757">
    <property type="entry name" value="Pept_S26A_signal_pept_1_Lys-AS"/>
</dbReference>
<dbReference type="InterPro" id="IPR052064">
    <property type="entry name" value="Mito_IMP1_subunit"/>
</dbReference>
<evidence type="ECO:0000256" key="4">
    <source>
        <dbReference type="ARBA" id="ARBA00023128"/>
    </source>
</evidence>
<accession>A0A1Z5KNP1</accession>
<evidence type="ECO:0000256" key="3">
    <source>
        <dbReference type="ARBA" id="ARBA00022801"/>
    </source>
</evidence>
<sequence>MQRITPTALLRTTSRGSRSNGKFLHPGNNCLVSCKGRPKRQNATYHSPSPTSNLSQPVLPHSSPSYESLSLSSKFWIIAPRAILAAGWVYVVREYCFDFTQCEGPSMYPTLEPFGEIILLEKFWCRRAMAGGSTGKSRIRYAQQQQGEEQAVWWEPKISVTELNRHQPLSLWGKLQHLFSPLSVGDLVATWHPHRPGMICKRILGLPGDQVLLSREQAERFNLPLHQRLLVIPDGNLWLEGDNPLNSSDSRDYGPVPTELVIGRVLLRLWPIRKRPWFCRGEPPVLPHTYGAESTVLPAGYQGQTIVRSIEPQSTIRNKQ</sequence>
<feature type="domain" description="Peptidase S26" evidence="9">
    <location>
        <begin position="81"/>
        <end position="214"/>
    </location>
</feature>
<dbReference type="GO" id="GO:0006465">
    <property type="term" value="P:signal peptide processing"/>
    <property type="evidence" value="ECO:0007669"/>
    <property type="project" value="InterPro"/>
</dbReference>
<dbReference type="PANTHER" id="PTHR12383:SF16">
    <property type="entry name" value="MITOCHONDRIAL INNER MEMBRANE PROTEASE SUBUNIT 1"/>
    <property type="match status" value="1"/>
</dbReference>
<comment type="caution">
    <text evidence="10">The sequence shown here is derived from an EMBL/GenBank/DDBJ whole genome shotgun (WGS) entry which is preliminary data.</text>
</comment>
<evidence type="ECO:0000256" key="2">
    <source>
        <dbReference type="ARBA" id="ARBA00022792"/>
    </source>
</evidence>
<feature type="region of interest" description="Disordered" evidence="8">
    <location>
        <begin position="1"/>
        <end position="24"/>
    </location>
</feature>
<dbReference type="PRINTS" id="PR00727">
    <property type="entry name" value="LEADERPTASE"/>
</dbReference>
<dbReference type="Pfam" id="PF10502">
    <property type="entry name" value="Peptidase_S26"/>
    <property type="match status" value="2"/>
</dbReference>
<dbReference type="InterPro" id="IPR000223">
    <property type="entry name" value="Pept_S26A_signal_pept_1"/>
</dbReference>
<evidence type="ECO:0000256" key="1">
    <source>
        <dbReference type="ARBA" id="ARBA00004273"/>
    </source>
</evidence>
<reference evidence="10 11" key="1">
    <citation type="journal article" date="2015" name="Plant Cell">
        <title>Oil accumulation by the oleaginous diatom Fistulifera solaris as revealed by the genome and transcriptome.</title>
        <authorList>
            <person name="Tanaka T."/>
            <person name="Maeda Y."/>
            <person name="Veluchamy A."/>
            <person name="Tanaka M."/>
            <person name="Abida H."/>
            <person name="Marechal E."/>
            <person name="Bowler C."/>
            <person name="Muto M."/>
            <person name="Sunaga Y."/>
            <person name="Tanaka M."/>
            <person name="Yoshino T."/>
            <person name="Taniguchi T."/>
            <person name="Fukuda Y."/>
            <person name="Nemoto M."/>
            <person name="Matsumoto M."/>
            <person name="Wong P.S."/>
            <person name="Aburatani S."/>
            <person name="Fujibuchi W."/>
        </authorList>
    </citation>
    <scope>NUCLEOTIDE SEQUENCE [LARGE SCALE GENOMIC DNA]</scope>
    <source>
        <strain evidence="10 11">JPCC DA0580</strain>
    </source>
</reference>
<keyword evidence="4" id="KW-0496">Mitochondrion</keyword>
<dbReference type="PROSITE" id="PS00760">
    <property type="entry name" value="SPASE_I_2"/>
    <property type="match status" value="1"/>
</dbReference>
<dbReference type="OrthoDB" id="308440at2759"/>
<dbReference type="GO" id="GO:0006627">
    <property type="term" value="P:protein processing involved in protein targeting to mitochondrion"/>
    <property type="evidence" value="ECO:0007669"/>
    <property type="project" value="TreeGrafter"/>
</dbReference>
<dbReference type="GO" id="GO:0004252">
    <property type="term" value="F:serine-type endopeptidase activity"/>
    <property type="evidence" value="ECO:0007669"/>
    <property type="project" value="InterPro"/>
</dbReference>
<feature type="active site" evidence="7">
    <location>
        <position position="201"/>
    </location>
</feature>
<keyword evidence="2" id="KW-0999">Mitochondrion inner membrane</keyword>
<dbReference type="CDD" id="cd06530">
    <property type="entry name" value="S26_SPase_I"/>
    <property type="match status" value="1"/>
</dbReference>
<dbReference type="InterPro" id="IPR019533">
    <property type="entry name" value="Peptidase_S26"/>
</dbReference>
<dbReference type="PANTHER" id="PTHR12383">
    <property type="entry name" value="PROTEASE FAMILY S26 MITOCHONDRIAL INNER MEMBRANE PROTEASE-RELATED"/>
    <property type="match status" value="1"/>
</dbReference>
<organism evidence="10 11">
    <name type="scientific">Fistulifera solaris</name>
    <name type="common">Oleaginous diatom</name>
    <dbReference type="NCBI Taxonomy" id="1519565"/>
    <lineage>
        <taxon>Eukaryota</taxon>
        <taxon>Sar</taxon>
        <taxon>Stramenopiles</taxon>
        <taxon>Ochrophyta</taxon>
        <taxon>Bacillariophyta</taxon>
        <taxon>Bacillariophyceae</taxon>
        <taxon>Bacillariophycidae</taxon>
        <taxon>Naviculales</taxon>
        <taxon>Naviculaceae</taxon>
        <taxon>Fistulifera</taxon>
    </lineage>
</organism>
<gene>
    <name evidence="10" type="ORF">FisN_13Hu119</name>
</gene>
<keyword evidence="5" id="KW-0472">Membrane</keyword>
<dbReference type="InterPro" id="IPR036286">
    <property type="entry name" value="LexA/Signal_pep-like_sf"/>
</dbReference>
<feature type="active site" evidence="7">
    <location>
        <position position="106"/>
    </location>
</feature>
<dbReference type="EMBL" id="BDSP01000259">
    <property type="protein sequence ID" value="GAX27777.1"/>
    <property type="molecule type" value="Genomic_DNA"/>
</dbReference>
<evidence type="ECO:0000313" key="10">
    <source>
        <dbReference type="EMBL" id="GAX27777.1"/>
    </source>
</evidence>
<evidence type="ECO:0000256" key="6">
    <source>
        <dbReference type="ARBA" id="ARBA00038445"/>
    </source>
</evidence>
<evidence type="ECO:0000256" key="7">
    <source>
        <dbReference type="PIRSR" id="PIRSR600223-1"/>
    </source>
</evidence>
<evidence type="ECO:0000259" key="9">
    <source>
        <dbReference type="Pfam" id="PF10502"/>
    </source>
</evidence>
<feature type="region of interest" description="Disordered" evidence="8">
    <location>
        <begin position="39"/>
        <end position="59"/>
    </location>
</feature>
<dbReference type="Gene3D" id="2.10.109.10">
    <property type="entry name" value="Umud Fragment, subunit A"/>
    <property type="match status" value="1"/>
</dbReference>
<keyword evidence="3" id="KW-0378">Hydrolase</keyword>
<feature type="domain" description="Peptidase S26" evidence="9">
    <location>
        <begin position="217"/>
        <end position="270"/>
    </location>
</feature>
<comment type="subcellular location">
    <subcellularLocation>
        <location evidence="1">Mitochondrion inner membrane</location>
    </subcellularLocation>
</comment>
<feature type="compositionally biased region" description="Polar residues" evidence="8">
    <location>
        <begin position="41"/>
        <end position="56"/>
    </location>
</feature>
<proteinExistence type="inferred from homology"/>
<comment type="similarity">
    <text evidence="6">Belongs to the peptidase S26 family. IMP1 subfamily.</text>
</comment>
<evidence type="ECO:0000256" key="5">
    <source>
        <dbReference type="ARBA" id="ARBA00023136"/>
    </source>
</evidence>
<evidence type="ECO:0000256" key="8">
    <source>
        <dbReference type="SAM" id="MobiDB-lite"/>
    </source>
</evidence>
<dbReference type="SUPFAM" id="SSF51306">
    <property type="entry name" value="LexA/Signal peptidase"/>
    <property type="match status" value="1"/>
</dbReference>